<dbReference type="RefSeq" id="XP_049144068.1">
    <property type="nucleotide sequence ID" value="XM_049286925.1"/>
</dbReference>
<feature type="region of interest" description="Disordered" evidence="1">
    <location>
        <begin position="258"/>
        <end position="283"/>
    </location>
</feature>
<gene>
    <name evidence="2" type="ORF">CLUP02_07933</name>
</gene>
<accession>A0A9Q8WH59</accession>
<sequence length="662" mass="71777">MKVGNKRAIKKVHFSLSKIGILPLSHGVRYLAAHPRMAFLMFCYSGGVGSTWVLAGDCLRLAFFPSSVHTGAHNAGNKITLDHKASDPTGVHGYSKQEFTSYPYWGRSPVQGKPQAATTAALAWKSRASQVKRWMVPLANGVKGGAWLEKMVKSSDDSEACLVLRKAPGRGETTQRGHWWAGAATLTRVTDGPPTETNVIRLPRQKPRSVNARTTLSLAPAAIIDWSPPGWSHSRQNLAGLSAAAFLQLPTPVSCFRPSHTAETRQSRTTNPTIHPSIHPSDNSRSWARLQACIQLTRASYTAAILRHGDDAHFHCDRRLSDIANWILLSSLAKGVTLRWSRAMICKPRLPEVICLASSITIRDLDSQSTGLAGAMQGVEKRMTTNISSQPTSKRPSHSRGLLHEGGSATKALTLSLHGQPVFRPGPNSKPPQYTSHLSLSAMEHLELPAGCLGRDLEIQCSSNVLTTLGSEILLGSPDPFFHGSFRQAKTLQGLQTVSKAFGGSKPFFSSQLAICEQREGNPSHFSIARGACLGQLDQAFIPSTRDPSRMGATTATLIISFFKSFSSPIPTSQRKETSEKPVPFASTPLLSTFRNSKTGPGLPCLNQYDIMTPASFASVHYMRAPDKNATPSSLPVYLSTLRVGRKPILWIIPLADSSSDS</sequence>
<dbReference type="AlphaFoldDB" id="A0A9Q8WH59"/>
<evidence type="ECO:0000313" key="2">
    <source>
        <dbReference type="EMBL" id="UQC82445.1"/>
    </source>
</evidence>
<keyword evidence="3" id="KW-1185">Reference proteome</keyword>
<feature type="compositionally biased region" description="Polar residues" evidence="1">
    <location>
        <begin position="384"/>
        <end position="394"/>
    </location>
</feature>
<dbReference type="KEGG" id="clup:CLUP02_07933"/>
<name>A0A9Q8WH59_9PEZI</name>
<protein>
    <submittedName>
        <fullName evidence="2">Uncharacterized protein</fullName>
    </submittedName>
</protein>
<evidence type="ECO:0000256" key="1">
    <source>
        <dbReference type="SAM" id="MobiDB-lite"/>
    </source>
</evidence>
<dbReference type="GeneID" id="73341935"/>
<proteinExistence type="predicted"/>
<feature type="region of interest" description="Disordered" evidence="1">
    <location>
        <begin position="384"/>
        <end position="404"/>
    </location>
</feature>
<dbReference type="Proteomes" id="UP000830671">
    <property type="component" value="Chromosome 4"/>
</dbReference>
<dbReference type="EMBL" id="CP019476">
    <property type="protein sequence ID" value="UQC82445.1"/>
    <property type="molecule type" value="Genomic_DNA"/>
</dbReference>
<organism evidence="2 3">
    <name type="scientific">Colletotrichum lupini</name>
    <dbReference type="NCBI Taxonomy" id="145971"/>
    <lineage>
        <taxon>Eukaryota</taxon>
        <taxon>Fungi</taxon>
        <taxon>Dikarya</taxon>
        <taxon>Ascomycota</taxon>
        <taxon>Pezizomycotina</taxon>
        <taxon>Sordariomycetes</taxon>
        <taxon>Hypocreomycetidae</taxon>
        <taxon>Glomerellales</taxon>
        <taxon>Glomerellaceae</taxon>
        <taxon>Colletotrichum</taxon>
        <taxon>Colletotrichum acutatum species complex</taxon>
    </lineage>
</organism>
<evidence type="ECO:0000313" key="3">
    <source>
        <dbReference type="Proteomes" id="UP000830671"/>
    </source>
</evidence>
<reference evidence="2" key="1">
    <citation type="journal article" date="2021" name="Mol. Plant Microbe Interact.">
        <title>Complete Genome Sequence of the Plant-Pathogenic Fungus Colletotrichum lupini.</title>
        <authorList>
            <person name="Baroncelli R."/>
            <person name="Pensec F."/>
            <person name="Da Lio D."/>
            <person name="Boufleur T."/>
            <person name="Vicente I."/>
            <person name="Sarrocco S."/>
            <person name="Picot A."/>
            <person name="Baraldi E."/>
            <person name="Sukno S."/>
            <person name="Thon M."/>
            <person name="Le Floch G."/>
        </authorList>
    </citation>
    <scope>NUCLEOTIDE SEQUENCE</scope>
    <source>
        <strain evidence="2">IMI 504893</strain>
    </source>
</reference>
<feature type="compositionally biased region" description="Polar residues" evidence="1">
    <location>
        <begin position="267"/>
        <end position="283"/>
    </location>
</feature>